<dbReference type="AlphaFoldDB" id="A0A444XUZ7"/>
<sequence length="661" mass="74835">MLQCDHYMPPDRYNPIVEGFLRDTGFYYVSQIGVVQCQAALVNALIERWRPETHTFHFPVGECAVTLEDVALIYGLPTNGLPVTGPTLSSYEALEAECLDQFGVAPRQADCRGSFIKLTWFRALKDRLVLADDIQIQRYVKCHIMLLFGTVMFGDKSGAGVHWKFLPLLRNFAGIIQFSWGSACLAHLYRALCRATRVDCKEIDGPLTLLLAWAWIRLPFLAPIPSNPRIFPIANRWHNWERENWPYRLRKLDHLRGNLDALQEGQFVWEPYAIGRTDPDVIPADIRQHSAIWSATVPLISFECIEWHASDRVRRQFGLTQGLPQQERDLGEAHGQVLTGPKNQDWSGTHSSWVMHWMNRFSHVLVQDTVPSQNQLDIYLHWYRRTYGDHLHLSQLGPEENQHGDPMINQENQQEQPPPPPPPPSQTHAQQEPDQFTPYIPDTHSADYSSIPVHQQYWNVPHQESGEHGSFSQLLGFMAPVSGYSYPAYGNIPTDQMAQPSGIAPGRFSLDARPRQITSSGTSGGRISVDSSMSDDATRGIIHSGNSRRVPMNLILESYQPVDEDNDDYLVDHPDGDEDEDEDEDDDEDNDEDEEDGEDEDDGGDGSTPTAGTPTGEKGKGYNLRADPPRRSANRYTPSAFKKVAKKCKKLVKEVKWAMRK</sequence>
<keyword evidence="4" id="KW-1185">Reference proteome</keyword>
<proteinExistence type="predicted"/>
<comment type="caution">
    <text evidence="3">The sequence shown here is derived from an EMBL/GenBank/DDBJ whole genome shotgun (WGS) entry which is preliminary data.</text>
</comment>
<feature type="domain" description="Aminotransferase-like plant mobile" evidence="2">
    <location>
        <begin position="25"/>
        <end position="384"/>
    </location>
</feature>
<dbReference type="EMBL" id="SDMP01000019">
    <property type="protein sequence ID" value="RYQ93256.1"/>
    <property type="molecule type" value="Genomic_DNA"/>
</dbReference>
<evidence type="ECO:0000313" key="4">
    <source>
        <dbReference type="Proteomes" id="UP000289738"/>
    </source>
</evidence>
<accession>A0A444XUZ7</accession>
<gene>
    <name evidence="3" type="ORF">Ahy_B09g099528</name>
</gene>
<feature type="compositionally biased region" description="Pro residues" evidence="1">
    <location>
        <begin position="416"/>
        <end position="425"/>
    </location>
</feature>
<feature type="region of interest" description="Disordered" evidence="1">
    <location>
        <begin position="514"/>
        <end position="545"/>
    </location>
</feature>
<dbReference type="Pfam" id="PF10536">
    <property type="entry name" value="PMD"/>
    <property type="match status" value="1"/>
</dbReference>
<reference evidence="3 4" key="1">
    <citation type="submission" date="2019-01" db="EMBL/GenBank/DDBJ databases">
        <title>Sequencing of cultivated peanut Arachis hypogaea provides insights into genome evolution and oil improvement.</title>
        <authorList>
            <person name="Chen X."/>
        </authorList>
    </citation>
    <scope>NUCLEOTIDE SEQUENCE [LARGE SCALE GENOMIC DNA]</scope>
    <source>
        <strain evidence="4">cv. Fuhuasheng</strain>
        <tissue evidence="3">Leaves</tissue>
    </source>
</reference>
<dbReference type="InterPro" id="IPR019557">
    <property type="entry name" value="AminoTfrase-like_pln_mobile"/>
</dbReference>
<dbReference type="Proteomes" id="UP000289738">
    <property type="component" value="Chromosome B09"/>
</dbReference>
<dbReference type="PANTHER" id="PTHR46033:SF8">
    <property type="entry name" value="PROTEIN MAINTENANCE OF MERISTEMS-LIKE"/>
    <property type="match status" value="1"/>
</dbReference>
<organism evidence="3 4">
    <name type="scientific">Arachis hypogaea</name>
    <name type="common">Peanut</name>
    <dbReference type="NCBI Taxonomy" id="3818"/>
    <lineage>
        <taxon>Eukaryota</taxon>
        <taxon>Viridiplantae</taxon>
        <taxon>Streptophyta</taxon>
        <taxon>Embryophyta</taxon>
        <taxon>Tracheophyta</taxon>
        <taxon>Spermatophyta</taxon>
        <taxon>Magnoliopsida</taxon>
        <taxon>eudicotyledons</taxon>
        <taxon>Gunneridae</taxon>
        <taxon>Pentapetalae</taxon>
        <taxon>rosids</taxon>
        <taxon>fabids</taxon>
        <taxon>Fabales</taxon>
        <taxon>Fabaceae</taxon>
        <taxon>Papilionoideae</taxon>
        <taxon>50 kb inversion clade</taxon>
        <taxon>dalbergioids sensu lato</taxon>
        <taxon>Dalbergieae</taxon>
        <taxon>Pterocarpus clade</taxon>
        <taxon>Arachis</taxon>
    </lineage>
</organism>
<protein>
    <recommendedName>
        <fullName evidence="2">Aminotransferase-like plant mobile domain-containing protein</fullName>
    </recommendedName>
</protein>
<evidence type="ECO:0000256" key="1">
    <source>
        <dbReference type="SAM" id="MobiDB-lite"/>
    </source>
</evidence>
<dbReference type="InterPro" id="IPR044824">
    <property type="entry name" value="MAIN-like"/>
</dbReference>
<feature type="region of interest" description="Disordered" evidence="1">
    <location>
        <begin position="394"/>
        <end position="445"/>
    </location>
</feature>
<feature type="compositionally biased region" description="Acidic residues" evidence="1">
    <location>
        <begin position="562"/>
        <end position="604"/>
    </location>
</feature>
<evidence type="ECO:0000313" key="3">
    <source>
        <dbReference type="EMBL" id="RYQ93256.1"/>
    </source>
</evidence>
<evidence type="ECO:0000259" key="2">
    <source>
        <dbReference type="Pfam" id="PF10536"/>
    </source>
</evidence>
<dbReference type="PANTHER" id="PTHR46033">
    <property type="entry name" value="PROTEIN MAIN-LIKE 2"/>
    <property type="match status" value="1"/>
</dbReference>
<dbReference type="GO" id="GO:0010073">
    <property type="term" value="P:meristem maintenance"/>
    <property type="evidence" value="ECO:0007669"/>
    <property type="project" value="InterPro"/>
</dbReference>
<feature type="region of interest" description="Disordered" evidence="1">
    <location>
        <begin position="561"/>
        <end position="639"/>
    </location>
</feature>
<name>A0A444XUZ7_ARAHY</name>